<accession>K6VJ42</accession>
<dbReference type="GeneID" id="14695954"/>
<evidence type="ECO:0000313" key="1">
    <source>
        <dbReference type="EMBL" id="GAB69412.1"/>
    </source>
</evidence>
<evidence type="ECO:0000313" key="2">
    <source>
        <dbReference type="Proteomes" id="UP000006319"/>
    </source>
</evidence>
<protein>
    <recommendedName>
        <fullName evidence="3">CYIR protein</fullName>
    </recommendedName>
</protein>
<organism evidence="1 2">
    <name type="scientific">Plasmodium cynomolgi (strain B)</name>
    <dbReference type="NCBI Taxonomy" id="1120755"/>
    <lineage>
        <taxon>Eukaryota</taxon>
        <taxon>Sar</taxon>
        <taxon>Alveolata</taxon>
        <taxon>Apicomplexa</taxon>
        <taxon>Aconoidasida</taxon>
        <taxon>Haemosporida</taxon>
        <taxon>Plasmodiidae</taxon>
        <taxon>Plasmodium</taxon>
        <taxon>Plasmodium (Plasmodium)</taxon>
    </lineage>
</organism>
<dbReference type="InterPro" id="IPR008780">
    <property type="entry name" value="Plasmodium_Vir"/>
</dbReference>
<dbReference type="OrthoDB" id="387047at2759"/>
<dbReference type="Proteomes" id="UP000006319">
    <property type="component" value="Unassembled WGS sequence"/>
</dbReference>
<reference evidence="1 2" key="1">
    <citation type="journal article" date="2012" name="Nat. Genet.">
        <title>Plasmodium cynomolgi genome sequences provide insight into Plasmodium vivax and the monkey malaria clade.</title>
        <authorList>
            <person name="Tachibana S."/>
            <person name="Sullivan S.A."/>
            <person name="Kawai S."/>
            <person name="Nakamura S."/>
            <person name="Kim H.R."/>
            <person name="Goto N."/>
            <person name="Arisue N."/>
            <person name="Palacpac N.M.Q."/>
            <person name="Honma H."/>
            <person name="Yagi M."/>
            <person name="Tougan T."/>
            <person name="Katakai Y."/>
            <person name="Kaneko O."/>
            <person name="Mita T."/>
            <person name="Kita K."/>
            <person name="Yasutomi Y."/>
            <person name="Sutton P.L."/>
            <person name="Shakhbatyan R."/>
            <person name="Horii T."/>
            <person name="Yasunaga T."/>
            <person name="Barnwell J.W."/>
            <person name="Escalante A.A."/>
            <person name="Carlton J.M."/>
            <person name="Tanabe K."/>
        </authorList>
    </citation>
    <scope>NUCLEOTIDE SEQUENCE [LARGE SCALE GENOMIC DNA]</scope>
    <source>
        <strain evidence="1 2">B</strain>
    </source>
</reference>
<evidence type="ECO:0008006" key="3">
    <source>
        <dbReference type="Google" id="ProtNLM"/>
    </source>
</evidence>
<dbReference type="KEGG" id="pcy:PCYB_001600"/>
<dbReference type="VEuPathDB" id="PlasmoDB:PCYB_001600"/>
<dbReference type="EMBL" id="DF157133">
    <property type="protein sequence ID" value="GAB69412.1"/>
    <property type="molecule type" value="Genomic_DNA"/>
</dbReference>
<proteinExistence type="predicted"/>
<sequence length="183" mass="21895">MSADGSDFFAFAKKLLDKNSYLGTDESYECKSSEISSGNIDEKIKAKIKRNIEYLKGIRNAKAYRITCLYYKYWMYEQIKNTINSKKHEKNDGDIIDDFVNFHKDNMKKKPSKAECEYHFIHKNLLELTYFIEQKHLHNYYVNYENIIEVSTCNKITSDKYRKYIQSISNLYMQHKKECCDEF</sequence>
<keyword evidence="2" id="KW-1185">Reference proteome</keyword>
<dbReference type="Pfam" id="PF05795">
    <property type="entry name" value="Plasmodium_Vir"/>
    <property type="match status" value="1"/>
</dbReference>
<name>K6VJ42_PLACD</name>
<gene>
    <name evidence="1" type="ORF">PCYB_001600</name>
</gene>
<dbReference type="RefSeq" id="XP_004227630.1">
    <property type="nucleotide sequence ID" value="XM_004227582.1"/>
</dbReference>
<dbReference type="PhylomeDB" id="K6VJ42"/>
<dbReference type="AlphaFoldDB" id="K6VJ42"/>